<dbReference type="InParanoid" id="A0A1Y2D8B7"/>
<name>A0A1Y2D8B7_9BASI</name>
<dbReference type="InterPro" id="IPR001005">
    <property type="entry name" value="SANT/Myb"/>
</dbReference>
<evidence type="ECO:0000313" key="3">
    <source>
        <dbReference type="EMBL" id="ORY54875.1"/>
    </source>
</evidence>
<dbReference type="InterPro" id="IPR009057">
    <property type="entry name" value="Homeodomain-like_sf"/>
</dbReference>
<evidence type="ECO:0000259" key="2">
    <source>
        <dbReference type="PROSITE" id="PS50090"/>
    </source>
</evidence>
<feature type="compositionally biased region" description="Polar residues" evidence="1">
    <location>
        <begin position="72"/>
        <end position="81"/>
    </location>
</feature>
<feature type="compositionally biased region" description="Low complexity" evidence="1">
    <location>
        <begin position="158"/>
        <end position="169"/>
    </location>
</feature>
<dbReference type="AlphaFoldDB" id="A0A1Y2D8B7"/>
<protein>
    <recommendedName>
        <fullName evidence="2">Myb-like domain-containing protein</fullName>
    </recommendedName>
</protein>
<sequence length="195" mass="20894">MAPPRPLWTDPQVASLRKAARKHGGDWESVANDVNEDNPRAPQRTAAGCATKYGQLLKQKKRSKQPQPSPGLRSTTSSTKNIKVVRFAAASPPSSSSSGSSDNNQQSSDDEDKVMKRPPPKAPPHAAPQAKKTRPSPANAPSQPTSEKVRLRALSTIGKGMALAAKLGGVELDVKDKDKGSGKRQREERDSSEDI</sequence>
<dbReference type="Gene3D" id="1.10.10.60">
    <property type="entry name" value="Homeodomain-like"/>
    <property type="match status" value="1"/>
</dbReference>
<gene>
    <name evidence="3" type="ORF">BCR35DRAFT_224412</name>
</gene>
<dbReference type="SUPFAM" id="SSF46689">
    <property type="entry name" value="Homeodomain-like"/>
    <property type="match status" value="1"/>
</dbReference>
<feature type="compositionally biased region" description="Low complexity" evidence="1">
    <location>
        <begin position="91"/>
        <end position="107"/>
    </location>
</feature>
<organism evidence="3 4">
    <name type="scientific">Leucosporidium creatinivorum</name>
    <dbReference type="NCBI Taxonomy" id="106004"/>
    <lineage>
        <taxon>Eukaryota</taxon>
        <taxon>Fungi</taxon>
        <taxon>Dikarya</taxon>
        <taxon>Basidiomycota</taxon>
        <taxon>Pucciniomycotina</taxon>
        <taxon>Microbotryomycetes</taxon>
        <taxon>Leucosporidiales</taxon>
        <taxon>Leucosporidium</taxon>
    </lineage>
</organism>
<dbReference type="Proteomes" id="UP000193467">
    <property type="component" value="Unassembled WGS sequence"/>
</dbReference>
<comment type="caution">
    <text evidence="3">The sequence shown here is derived from an EMBL/GenBank/DDBJ whole genome shotgun (WGS) entry which is preliminary data.</text>
</comment>
<keyword evidence="4" id="KW-1185">Reference proteome</keyword>
<feature type="region of interest" description="Disordered" evidence="1">
    <location>
        <begin position="1"/>
        <end position="195"/>
    </location>
</feature>
<proteinExistence type="predicted"/>
<feature type="compositionally biased region" description="Basic and acidic residues" evidence="1">
    <location>
        <begin position="172"/>
        <end position="189"/>
    </location>
</feature>
<dbReference type="PROSITE" id="PS50090">
    <property type="entry name" value="MYB_LIKE"/>
    <property type="match status" value="1"/>
</dbReference>
<evidence type="ECO:0000313" key="4">
    <source>
        <dbReference type="Proteomes" id="UP000193467"/>
    </source>
</evidence>
<reference evidence="3 4" key="1">
    <citation type="submission" date="2016-07" db="EMBL/GenBank/DDBJ databases">
        <title>Pervasive Adenine N6-methylation of Active Genes in Fungi.</title>
        <authorList>
            <consortium name="DOE Joint Genome Institute"/>
            <person name="Mondo S.J."/>
            <person name="Dannebaum R.O."/>
            <person name="Kuo R.C."/>
            <person name="Labutti K."/>
            <person name="Haridas S."/>
            <person name="Kuo A."/>
            <person name="Salamov A."/>
            <person name="Ahrendt S.R."/>
            <person name="Lipzen A."/>
            <person name="Sullivan W."/>
            <person name="Andreopoulos W.B."/>
            <person name="Clum A."/>
            <person name="Lindquist E."/>
            <person name="Daum C."/>
            <person name="Ramamoorthy G.K."/>
            <person name="Gryganskyi A."/>
            <person name="Culley D."/>
            <person name="Magnuson J.K."/>
            <person name="James T.Y."/>
            <person name="O'Malley M.A."/>
            <person name="Stajich J.E."/>
            <person name="Spatafora J.W."/>
            <person name="Visel A."/>
            <person name="Grigoriev I.V."/>
        </authorList>
    </citation>
    <scope>NUCLEOTIDE SEQUENCE [LARGE SCALE GENOMIC DNA]</scope>
    <source>
        <strain evidence="3 4">62-1032</strain>
    </source>
</reference>
<evidence type="ECO:0000256" key="1">
    <source>
        <dbReference type="SAM" id="MobiDB-lite"/>
    </source>
</evidence>
<feature type="domain" description="Myb-like" evidence="2">
    <location>
        <begin position="8"/>
        <end position="57"/>
    </location>
</feature>
<accession>A0A1Y2D8B7</accession>
<dbReference type="EMBL" id="MCGR01000094">
    <property type="protein sequence ID" value="ORY54875.1"/>
    <property type="molecule type" value="Genomic_DNA"/>
</dbReference>